<evidence type="ECO:0000256" key="1">
    <source>
        <dbReference type="SAM" id="Coils"/>
    </source>
</evidence>
<dbReference type="Proteomes" id="UP000594263">
    <property type="component" value="Unplaced"/>
</dbReference>
<feature type="transmembrane region" description="Helical" evidence="3">
    <location>
        <begin position="2887"/>
        <end position="2907"/>
    </location>
</feature>
<dbReference type="EnsemblPlants" id="Kaladp0824s0007.1.v1.1">
    <property type="protein sequence ID" value="Kaladp0824s0007.1.v1.1"/>
    <property type="gene ID" value="Kaladp0824s0007.v1.1"/>
</dbReference>
<feature type="transmembrane region" description="Helical" evidence="3">
    <location>
        <begin position="3033"/>
        <end position="3053"/>
    </location>
</feature>
<dbReference type="GO" id="GO:0005985">
    <property type="term" value="P:sucrose metabolic process"/>
    <property type="evidence" value="ECO:0007669"/>
    <property type="project" value="UniProtKB-UniPathway"/>
</dbReference>
<dbReference type="InterPro" id="IPR045167">
    <property type="entry name" value="Hobbit"/>
</dbReference>
<protein>
    <recommendedName>
        <fullName evidence="4">FMP27/BLTP2/Hobbit GFWDK motif-containing RBG unit domain-containing protein</fullName>
    </recommendedName>
</protein>
<feature type="compositionally biased region" description="Low complexity" evidence="2">
    <location>
        <begin position="1742"/>
        <end position="1755"/>
    </location>
</feature>
<dbReference type="Gene3D" id="1.20.1250.20">
    <property type="entry name" value="MFS general substrate transporter like domains"/>
    <property type="match status" value="1"/>
</dbReference>
<feature type="coiled-coil region" evidence="1">
    <location>
        <begin position="2055"/>
        <end position="2082"/>
    </location>
</feature>
<keyword evidence="3" id="KW-0812">Transmembrane</keyword>
<dbReference type="CDD" id="cd17313">
    <property type="entry name" value="MFS_SLC45_SUC"/>
    <property type="match status" value="1"/>
</dbReference>
<dbReference type="SMART" id="SM01214">
    <property type="entry name" value="Fmp27_GFWDK"/>
    <property type="match status" value="1"/>
</dbReference>
<keyword evidence="3" id="KW-0472">Membrane</keyword>
<feature type="transmembrane region" description="Helical" evidence="3">
    <location>
        <begin position="2927"/>
        <end position="2952"/>
    </location>
</feature>
<feature type="transmembrane region" description="Helical" evidence="3">
    <location>
        <begin position="2827"/>
        <end position="2847"/>
    </location>
</feature>
<dbReference type="GO" id="GO:0008515">
    <property type="term" value="F:sucrose transmembrane transporter activity"/>
    <property type="evidence" value="ECO:0007669"/>
    <property type="project" value="InterPro"/>
</dbReference>
<feature type="region of interest" description="Disordered" evidence="2">
    <location>
        <begin position="1644"/>
        <end position="1665"/>
    </location>
</feature>
<dbReference type="InterPro" id="IPR019441">
    <property type="entry name" value="FMP27/BLTP2/Hobbit_GFWDK_RBG"/>
</dbReference>
<organism evidence="5 6">
    <name type="scientific">Kalanchoe fedtschenkoi</name>
    <name type="common">Lavender scallops</name>
    <name type="synonym">South American air plant</name>
    <dbReference type="NCBI Taxonomy" id="63787"/>
    <lineage>
        <taxon>Eukaryota</taxon>
        <taxon>Viridiplantae</taxon>
        <taxon>Streptophyta</taxon>
        <taxon>Embryophyta</taxon>
        <taxon>Tracheophyta</taxon>
        <taxon>Spermatophyta</taxon>
        <taxon>Magnoliopsida</taxon>
        <taxon>eudicotyledons</taxon>
        <taxon>Gunneridae</taxon>
        <taxon>Pentapetalae</taxon>
        <taxon>Saxifragales</taxon>
        <taxon>Crassulaceae</taxon>
        <taxon>Kalanchoe</taxon>
    </lineage>
</organism>
<sequence length="3072" mass="343683">MTVSPVKFLFGFLLVSIVLWLLFIFANRLVARILGRIAGATIEFRFGGWKCLRDVAVKFKKGPVGSVSIGEVRLSFRRSLLNLGFGCAYRDSKLRILISDLEVVMRHSVKRAQKARSRKARTSGRGKWMVLANMARFLSVSVTDLVVKTPKATIEIKDLKVDISKDGASKPTLLVKLEALPIILHFEESRLSLDQPCNYNTLGNHGSMVGKSLAPFSCEEVSLTCEFGHESEVGVVIKFLDITCGEVFVNVNGEVLQRKKSSPDVFTSADHIDSFDAAKDMHKQQPLAVVTKYTAMLPEKVCFSLPALDIRFFNKQHNLTIENNITGVQFRCIKSQSTDDMGDTTHLDVQMDFTEIHIAREAGTSILEILKVDILSFVYVPSQPASPIRAEIDVKFGGTQCNLLVSRLEPWMHLQFSKSKTLVPHDSKQKKPQASDAKVIMWTCTASAPEMTIILYSFSGLPLYHGCSQSSHVYANNISNTGTSVHSEFGEINLHLADEYQEYSKECLFGVETNSDSLMHIAKVSLDWGKKDIESLDEDGHGSRLTLSVDVTGMSIFFTFERVECLVSSALSFQSSFKSIFPSKKTVIQNGGQRILKRSERGTRLLKFNLERCTVKFHGETSIESRVITDPKRVNYGSQGGKVVINVSADGTERIAEIISRIPGEFKKLKYSVSLDIFHFNFCINKDSQSSQVELERARSVYQEYTYNHRPGTKLSLFDMQNAKFVRRGGGLKEIAVCSLFSATDITVRWEPEVHLCLFELSVRLKLLVHNEKLRGLANQHNNGNMSSVEIDQRESIMTESVKTDNHLKKKENVFAVDVEMLCIYAEVGDGVDAVVQVQSIFSENACIGILLEGLLLKFNGSTVLRSSRMQISRIPNTHASSSHEKSPTATTWDWVIQGLDVHICMPHRMQLRAIEDSIEDMLRGLKLICSAKTELLFPVKKETIKPKKSSTLKLGCVRLCIRKLTAAIEEEPIQGWFDEHYHLLKNEASELAVRLKFLEDSIKANQCAGNDEANDSNHAIKVHYDGEDIDMMDPLAVNRLREQIYIQSFHSYYKACQKLPVSEGSGASRSGFQSGFKPSSNRAHLLSVSTSELDASFTQVDGGEPGMIEVINKLDPISLQNSIPFSRLYGSNVRLHAGTLVVQLRNYTFPLFSGTSGRCNGTIILAQQATSFQPQVYQDVFIGRYWKVRMLRSASGTTPPMKTYFDLPLHFQNTQLGFGVGFEPAFADISYAFTVALHRANLSVKGSKNQPPVHKKERSLPWWDDIRYYVHGNITLVFAETLWTILATTDPYEKLDKLQIASSHMEILQSDGRVHITAQEFKMQISSLESLMNNHTLKIPTTRANALLEAPDFNLEVTMEWECESGCPLNHYLHALPIEGNPREKVFDPFRSTSLSLGWNFSFKPFQLSSEKLSSSVLGDTNIGNQHYRSPLNGLSSYLNPVPTMNMGAHDLAWLIKFWSLNYFPPHKLRTFSRWPRFGIPRVVRSGNLGLDKVMTEFMLRLDSTPSCIKHKPLDADDPAKGLTFNMTKLKYELYYSRGKQKYTFECKRDPLDLVYRGLDLHMPTVYLNKADSASSIEVGQKTDKWTQSSSAEKLSERSRDDGFLLSSDYFTIRRQAPKADPSRLLAWQEAGRNLEMTYVRSEFENGSDSDERARSEPSDDDGYNVVIADNCQRIFVYGLKLLWTIENRDAVWSWVGGISKAFEPPKPSASRQYTQRKSVEEDEKLAGSGKYQDDSNKPLAAGAPSSSASSKQSDNMGLNSSSPCLVRMDDPSSILAVNAGNLNESDEEGTRHFMVNVIEPQFNLHSEEANGRFLLAAVSGRVLARSFDSLVQVGLEAIEQALGARNARVPECKPELTWKRMEFSVMLEHVQAHVAPTDVDPGAGLQWLPKILRSSPKVKRTGALLERVFMPCDMYFQYTRHKGGTADLKMKPLKQLRFNSHNITATMTSRQFQVMLDVLTNLLFARLPKPRKSSLSYPTDDDDDVGEEADEVVPEGVKEVELARVNLEHKEQQHRLLLSDIRKLLVIEDMCTEQNMKDDTELWMVNGGRQVLVKRLKKELENAQKSRKGASLALRKALQKAAQLRLMEKEKNKSPSYAMQISLQIKKVVWGMFVDGKPFAEAEINDMRYDFNRDYKDVGVARFTTKFFVVRNCLPNPKSNMVLSAWNPPPEWGKKVMLHVDAQQGAPRDGTSHLERFQVEIYPLKIHLTETMYRMMWEYFFPEEEQDSQQRQEVWKVSTTAGSKRVKKSLSIHEASISNNNGVKELDLLPKSSTSTVFATSAAGVSSADSSSTHGSNVQNPKAYYTCGSVPEAPFSRAWEETAPESTAGEIAFQPPCLGEITGSTDQSPDSFKYKLKEVKQVKSGRSSHEEKKNGKVPEEKRSRPRRMMEFHNIKISQVELLLTYEGSRFVVNDLKLLMDTFQRAEFTGTWRRLFSRVKKHIIWGVLKSVTGMQGKKFKDKDHGQKEISGVGIPDSDLILSDNESQQGASDQYPASWMKRPSEGAGDGFVTSIRGLFNTQRRRAKAFVLRTMRGEAENEFQEVIETTTTTTFTFISNHLYSSFFLALSLSPHRRTLKPTETLDSLCTDITCFSLQIRLAMRASGHDHHRHHKGKAAATPTVAPTIARPRTPLRLLLKVASIACGIQFGWALQLSLLTPYVQELGIPHAWASVIWLCGPLSGFFVQPLAGLMSDRCGSSFGRRRPFILGGAITIAVSVLIIGHAADIGGLLGDRGGSKPRAIVTFVIGFWLLDTANNMTQGPCRALLADLTGNDHRRTRVANAYFSLFMALGNVLGFATGSFSGWFKVFPFTLTSACNADCANLKSAFIIDVGFIAITTYISVASAKEIPLASIVRCEDLSGQSSHVEEAFLWELFGTFSNFPSSVWVILSVTALTWIGWFPFLLFDTDWMGREIYGGQPNDGEKYNIGVRTGALGLMMNSVVLGLTSVLLEKLCRKLGTGIVWGISNIIMALCFLSMLVLSFLVGKMDFTGLSPPNGVVIAALVIFTVLGFPLAITYSVPYALVSSRIESLGLGQGLSMGVLNLAIVIPQVHFCIQSHQFMHLHVNVLFE</sequence>
<evidence type="ECO:0000313" key="6">
    <source>
        <dbReference type="Proteomes" id="UP000594263"/>
    </source>
</evidence>
<dbReference type="Pfam" id="PF13347">
    <property type="entry name" value="MFS_2"/>
    <property type="match status" value="1"/>
</dbReference>
<evidence type="ECO:0000259" key="4">
    <source>
        <dbReference type="SMART" id="SM01214"/>
    </source>
</evidence>
<dbReference type="InterPro" id="IPR036259">
    <property type="entry name" value="MFS_trans_sf"/>
</dbReference>
<feature type="domain" description="FMP27/BLTP2/Hobbit GFWDK motif-containing RBG unit" evidence="4">
    <location>
        <begin position="1147"/>
        <end position="1295"/>
    </location>
</feature>
<dbReference type="PANTHER" id="PTHR15678">
    <property type="entry name" value="ANTIGEN MLAA-22-RELATED"/>
    <property type="match status" value="1"/>
</dbReference>
<dbReference type="Gramene" id="Kaladp0824s0007.1.v1.1">
    <property type="protein sequence ID" value="Kaladp0824s0007.1.v1.1"/>
    <property type="gene ID" value="Kaladp0824s0007.v1.1"/>
</dbReference>
<evidence type="ECO:0000256" key="2">
    <source>
        <dbReference type="SAM" id="MobiDB-lite"/>
    </source>
</evidence>
<dbReference type="NCBIfam" id="TIGR01301">
    <property type="entry name" value="GPH_sucrose"/>
    <property type="match status" value="1"/>
</dbReference>
<feature type="transmembrane region" description="Helical" evidence="3">
    <location>
        <begin position="2707"/>
        <end position="2726"/>
    </location>
</feature>
<dbReference type="InterPro" id="IPR005989">
    <property type="entry name" value="Suc_symporter_pln"/>
</dbReference>
<reference evidence="5" key="1">
    <citation type="submission" date="2021-01" db="UniProtKB">
        <authorList>
            <consortium name="EnsemblPlants"/>
        </authorList>
    </citation>
    <scope>IDENTIFICATION</scope>
</reference>
<accession>A0A7N0VIM2</accession>
<keyword evidence="6" id="KW-1185">Reference proteome</keyword>
<feature type="transmembrane region" description="Helical" evidence="3">
    <location>
        <begin position="2999"/>
        <end position="3021"/>
    </location>
</feature>
<proteinExistence type="predicted"/>
<feature type="transmembrane region" description="Helical" evidence="3">
    <location>
        <begin position="6"/>
        <end position="26"/>
    </location>
</feature>
<name>A0A7N0VIM2_KALFE</name>
<feature type="region of interest" description="Disordered" evidence="2">
    <location>
        <begin position="1706"/>
        <end position="1764"/>
    </location>
</feature>
<dbReference type="PANTHER" id="PTHR15678:SF6">
    <property type="entry name" value="BRIDGE-LIKE LIPID TRANSFER PROTEIN FAMILY MEMBER 2"/>
    <property type="match status" value="1"/>
</dbReference>
<dbReference type="GO" id="GO:0005886">
    <property type="term" value="C:plasma membrane"/>
    <property type="evidence" value="ECO:0007669"/>
    <property type="project" value="InterPro"/>
</dbReference>
<evidence type="ECO:0000313" key="5">
    <source>
        <dbReference type="EnsemblPlants" id="Kaladp0824s0007.1.v1.1"/>
    </source>
</evidence>
<dbReference type="Pfam" id="PF10344">
    <property type="entry name" value="Hobbit"/>
    <property type="match status" value="1"/>
</dbReference>
<dbReference type="SUPFAM" id="SSF103473">
    <property type="entry name" value="MFS general substrate transporter"/>
    <property type="match status" value="1"/>
</dbReference>
<feature type="transmembrane region" description="Helical" evidence="3">
    <location>
        <begin position="2964"/>
        <end position="2987"/>
    </location>
</feature>
<feature type="region of interest" description="Disordered" evidence="2">
    <location>
        <begin position="2362"/>
        <end position="2388"/>
    </location>
</feature>
<feature type="transmembrane region" description="Helical" evidence="3">
    <location>
        <begin position="2784"/>
        <end position="2807"/>
    </location>
</feature>
<dbReference type="OMA" id="CVKFCIR"/>
<feature type="transmembrane region" description="Helical" evidence="3">
    <location>
        <begin position="2738"/>
        <end position="2756"/>
    </location>
</feature>
<keyword evidence="1" id="KW-0175">Coiled coil</keyword>
<dbReference type="UniPathway" id="UPA00238"/>
<keyword evidence="3" id="KW-1133">Transmembrane helix</keyword>
<feature type="transmembrane region" description="Helical" evidence="3">
    <location>
        <begin position="2669"/>
        <end position="2686"/>
    </location>
</feature>
<evidence type="ECO:0000256" key="3">
    <source>
        <dbReference type="SAM" id="Phobius"/>
    </source>
</evidence>